<organism evidence="8 9">
    <name type="scientific">Pyramidobacter porci</name>
    <dbReference type="NCBI Taxonomy" id="2605789"/>
    <lineage>
        <taxon>Bacteria</taxon>
        <taxon>Thermotogati</taxon>
        <taxon>Synergistota</taxon>
        <taxon>Synergistia</taxon>
        <taxon>Synergistales</taxon>
        <taxon>Dethiosulfovibrionaceae</taxon>
        <taxon>Pyramidobacter</taxon>
    </lineage>
</organism>
<evidence type="ECO:0000256" key="5">
    <source>
        <dbReference type="ARBA" id="ARBA00022691"/>
    </source>
</evidence>
<comment type="similarity">
    <text evidence="6">Belongs to the precorrin methyltransferase family.</text>
</comment>
<dbReference type="InterPro" id="IPR035996">
    <property type="entry name" value="4pyrrol_Methylase_sf"/>
</dbReference>
<dbReference type="InterPro" id="IPR014777">
    <property type="entry name" value="4pyrrole_Mease_sub1"/>
</dbReference>
<dbReference type="GO" id="GO:0009236">
    <property type="term" value="P:cobalamin biosynthetic process"/>
    <property type="evidence" value="ECO:0007669"/>
    <property type="project" value="UniProtKB-UniRule"/>
</dbReference>
<proteinExistence type="inferred from homology"/>
<dbReference type="AlphaFoldDB" id="A0A6L5YA16"/>
<dbReference type="InterPro" id="IPR014776">
    <property type="entry name" value="4pyrrole_Mease_sub2"/>
</dbReference>
<dbReference type="PANTHER" id="PTHR43467">
    <property type="entry name" value="COBALT-PRECORRIN-2 C(20)-METHYLTRANSFERASE"/>
    <property type="match status" value="1"/>
</dbReference>
<keyword evidence="5" id="KW-0949">S-adenosyl-L-methionine</keyword>
<evidence type="ECO:0000313" key="8">
    <source>
        <dbReference type="EMBL" id="MST55033.1"/>
    </source>
</evidence>
<sequence length="229" mass="24397">MKFIVAGVGPGDPGLVTVGALKLIERADLVLSPHSHAERSSVAELAVRPHLPDLKTTPVLFPMTGDAASRDASLKAQLEELRPKWQNAETVVLPVIGDSTLYATGFYLYELWKQLVPALELELSPGISAHCLAAAKSGSFLAMGSEILAVVPATAPRERIVAALKAADAAAVYKPCALRGQLRAAVEEAGPWKKMLRIDRAGLPDQKIFAGGAALEPAAEYFSVLLLWR</sequence>
<dbReference type="CDD" id="cd11645">
    <property type="entry name" value="Precorrin_2_C20_MT"/>
    <property type="match status" value="1"/>
</dbReference>
<evidence type="ECO:0000256" key="2">
    <source>
        <dbReference type="ARBA" id="ARBA00022573"/>
    </source>
</evidence>
<keyword evidence="3 8" id="KW-0489">Methyltransferase</keyword>
<dbReference type="InterPro" id="IPR000878">
    <property type="entry name" value="4pyrrol_Mease"/>
</dbReference>
<dbReference type="SUPFAM" id="SSF53790">
    <property type="entry name" value="Tetrapyrrole methylase"/>
    <property type="match status" value="1"/>
</dbReference>
<dbReference type="GO" id="GO:0030788">
    <property type="term" value="F:precorrin-2 C20-methyltransferase activity"/>
    <property type="evidence" value="ECO:0007669"/>
    <property type="project" value="InterPro"/>
</dbReference>
<dbReference type="PIRSF" id="PIRSF036427">
    <property type="entry name" value="Precrrn-2_mtase"/>
    <property type="match status" value="1"/>
</dbReference>
<keyword evidence="2" id="KW-0169">Cobalamin biosynthesis</keyword>
<dbReference type="RefSeq" id="WP_154528137.1">
    <property type="nucleotide sequence ID" value="NZ_VUNH01000002.1"/>
</dbReference>
<dbReference type="PANTHER" id="PTHR43467:SF2">
    <property type="entry name" value="COBALT-PRECORRIN-2 C(20)-METHYLTRANSFERASE"/>
    <property type="match status" value="1"/>
</dbReference>
<feature type="domain" description="Tetrapyrrole methylase" evidence="7">
    <location>
        <begin position="2"/>
        <end position="211"/>
    </location>
</feature>
<dbReference type="EMBL" id="VUNH01000002">
    <property type="protein sequence ID" value="MST55033.1"/>
    <property type="molecule type" value="Genomic_DNA"/>
</dbReference>
<name>A0A6L5YA16_9BACT</name>
<gene>
    <name evidence="8" type="ORF">FYJ74_03085</name>
</gene>
<dbReference type="Gene3D" id="3.30.950.10">
    <property type="entry name" value="Methyltransferase, Cobalt-precorrin-4 Transmethylase, Domain 2"/>
    <property type="match status" value="1"/>
</dbReference>
<keyword evidence="4 8" id="KW-0808">Transferase</keyword>
<dbReference type="GO" id="GO:0032259">
    <property type="term" value="P:methylation"/>
    <property type="evidence" value="ECO:0007669"/>
    <property type="project" value="UniProtKB-KW"/>
</dbReference>
<comment type="caution">
    <text evidence="8">The sequence shown here is derived from an EMBL/GenBank/DDBJ whole genome shotgun (WGS) entry which is preliminary data.</text>
</comment>
<accession>A0A6L5YA16</accession>
<dbReference type="Proteomes" id="UP000473699">
    <property type="component" value="Unassembled WGS sequence"/>
</dbReference>
<evidence type="ECO:0000313" key="9">
    <source>
        <dbReference type="Proteomes" id="UP000473699"/>
    </source>
</evidence>
<evidence type="ECO:0000259" key="7">
    <source>
        <dbReference type="Pfam" id="PF00590"/>
    </source>
</evidence>
<evidence type="ECO:0000256" key="3">
    <source>
        <dbReference type="ARBA" id="ARBA00022603"/>
    </source>
</evidence>
<dbReference type="Gene3D" id="3.40.1010.10">
    <property type="entry name" value="Cobalt-precorrin-4 Transmethylase, Domain 1"/>
    <property type="match status" value="1"/>
</dbReference>
<reference evidence="8 9" key="1">
    <citation type="submission" date="2019-08" db="EMBL/GenBank/DDBJ databases">
        <title>In-depth cultivation of the pig gut microbiome towards novel bacterial diversity and tailored functional studies.</title>
        <authorList>
            <person name="Wylensek D."/>
            <person name="Hitch T.C.A."/>
            <person name="Clavel T."/>
        </authorList>
    </citation>
    <scope>NUCLEOTIDE SEQUENCE [LARGE SCALE GENOMIC DNA]</scope>
    <source>
        <strain evidence="8 9">SM-530-WT-4B</strain>
    </source>
</reference>
<dbReference type="Pfam" id="PF00590">
    <property type="entry name" value="TP_methylase"/>
    <property type="match status" value="1"/>
</dbReference>
<dbReference type="InterPro" id="IPR012382">
    <property type="entry name" value="CobI/CbiL"/>
</dbReference>
<evidence type="ECO:0000256" key="6">
    <source>
        <dbReference type="PIRNR" id="PIRNR036427"/>
    </source>
</evidence>
<evidence type="ECO:0000256" key="1">
    <source>
        <dbReference type="ARBA" id="ARBA00004953"/>
    </source>
</evidence>
<protein>
    <submittedName>
        <fullName evidence="8">Precorrin-2 C(20)-methyltransferase</fullName>
    </submittedName>
</protein>
<keyword evidence="9" id="KW-1185">Reference proteome</keyword>
<evidence type="ECO:0000256" key="4">
    <source>
        <dbReference type="ARBA" id="ARBA00022679"/>
    </source>
</evidence>
<comment type="pathway">
    <text evidence="1">Cofactor biosynthesis; adenosylcobalamin biosynthesis.</text>
</comment>